<keyword evidence="3" id="KW-1185">Reference proteome</keyword>
<dbReference type="AlphaFoldDB" id="C5MJ89"/>
<dbReference type="KEGG" id="ctp:CTRG_06132"/>
<accession>C5MJ89</accession>
<organism evidence="2 3">
    <name type="scientific">Candida tropicalis (strain ATCC MYA-3404 / T1)</name>
    <name type="common">Yeast</name>
    <dbReference type="NCBI Taxonomy" id="294747"/>
    <lineage>
        <taxon>Eukaryota</taxon>
        <taxon>Fungi</taxon>
        <taxon>Dikarya</taxon>
        <taxon>Ascomycota</taxon>
        <taxon>Saccharomycotina</taxon>
        <taxon>Pichiomycetes</taxon>
        <taxon>Debaryomycetaceae</taxon>
        <taxon>Candida/Lodderomyces clade</taxon>
        <taxon>Candida</taxon>
    </lineage>
</organism>
<dbReference type="HOGENOM" id="CLU_1331781_0_0_1"/>
<dbReference type="GeneID" id="8299993"/>
<evidence type="ECO:0000313" key="3">
    <source>
        <dbReference type="Proteomes" id="UP000002037"/>
    </source>
</evidence>
<dbReference type="STRING" id="294747.C5MJ89"/>
<evidence type="ECO:0000313" key="2">
    <source>
        <dbReference type="EMBL" id="EER30348.1"/>
    </source>
</evidence>
<gene>
    <name evidence="2" type="ORF">CTRG_06132</name>
</gene>
<dbReference type="eggNOG" id="ENOG502SBSZ">
    <property type="taxonomic scope" value="Eukaryota"/>
</dbReference>
<dbReference type="RefSeq" id="XP_002546654.1">
    <property type="nucleotide sequence ID" value="XM_002546608.1"/>
</dbReference>
<name>C5MJ89_CANTT</name>
<dbReference type="OrthoDB" id="341898at2759"/>
<sequence length="200" mass="22891">MPFEIPELDSELKDELNIVVINKTYYPSKSNLSWETGILPKLIARLDQLCRLSQQGERFGKPKGVDLPETINKINETIKKHLVSNLTSSPPFTIYRIAEMIIDPDNQGYNLIDNNQLFKYFNSLKKVFIVSSSVEDFPPVELTTESGTDEDTKPIRQIANNISLVEIPWLANNTKEIKTTQKRKDSESTDENESNKKMKN</sequence>
<evidence type="ECO:0000256" key="1">
    <source>
        <dbReference type="SAM" id="MobiDB-lite"/>
    </source>
</evidence>
<reference evidence="2 3" key="1">
    <citation type="journal article" date="2009" name="Nature">
        <title>Evolution of pathogenicity and sexual reproduction in eight Candida genomes.</title>
        <authorList>
            <person name="Butler G."/>
            <person name="Rasmussen M.D."/>
            <person name="Lin M.F."/>
            <person name="Santos M.A."/>
            <person name="Sakthikumar S."/>
            <person name="Munro C.A."/>
            <person name="Rheinbay E."/>
            <person name="Grabherr M."/>
            <person name="Forche A."/>
            <person name="Reedy J.L."/>
            <person name="Agrafioti I."/>
            <person name="Arnaud M.B."/>
            <person name="Bates S."/>
            <person name="Brown A.J."/>
            <person name="Brunke S."/>
            <person name="Costanzo M.C."/>
            <person name="Fitzpatrick D.A."/>
            <person name="de Groot P.W."/>
            <person name="Harris D."/>
            <person name="Hoyer L.L."/>
            <person name="Hube B."/>
            <person name="Klis F.M."/>
            <person name="Kodira C."/>
            <person name="Lennard N."/>
            <person name="Logue M.E."/>
            <person name="Martin R."/>
            <person name="Neiman A.M."/>
            <person name="Nikolaou E."/>
            <person name="Quail M.A."/>
            <person name="Quinn J."/>
            <person name="Santos M.C."/>
            <person name="Schmitzberger F.F."/>
            <person name="Sherlock G."/>
            <person name="Shah P."/>
            <person name="Silverstein K.A."/>
            <person name="Skrzypek M.S."/>
            <person name="Soll D."/>
            <person name="Staggs R."/>
            <person name="Stansfield I."/>
            <person name="Stumpf M.P."/>
            <person name="Sudbery P.E."/>
            <person name="Srikantha T."/>
            <person name="Zeng Q."/>
            <person name="Berman J."/>
            <person name="Berriman M."/>
            <person name="Heitman J."/>
            <person name="Gow N.A."/>
            <person name="Lorenz M.C."/>
            <person name="Birren B.W."/>
            <person name="Kellis M."/>
            <person name="Cuomo C.A."/>
        </authorList>
    </citation>
    <scope>NUCLEOTIDE SEQUENCE [LARGE SCALE GENOMIC DNA]</scope>
    <source>
        <strain evidence="3">ATCC MYA-3404 / T1</strain>
    </source>
</reference>
<dbReference type="EMBL" id="GG692405">
    <property type="protein sequence ID" value="EER30348.1"/>
    <property type="molecule type" value="Genomic_DNA"/>
</dbReference>
<feature type="region of interest" description="Disordered" evidence="1">
    <location>
        <begin position="176"/>
        <end position="200"/>
    </location>
</feature>
<dbReference type="VEuPathDB" id="FungiDB:CTRG_06132"/>
<proteinExistence type="predicted"/>
<dbReference type="Proteomes" id="UP000002037">
    <property type="component" value="Unassembled WGS sequence"/>
</dbReference>
<protein>
    <submittedName>
        <fullName evidence="2">Uncharacterized protein</fullName>
    </submittedName>
</protein>